<protein>
    <submittedName>
        <fullName evidence="1">Uncharacterized protein</fullName>
    </submittedName>
</protein>
<dbReference type="AlphaFoldDB" id="A0A0M0K7D8"/>
<name>A0A0M0K7D8_9EUKA</name>
<organism evidence="1 2">
    <name type="scientific">Chrysochromulina tobinii</name>
    <dbReference type="NCBI Taxonomy" id="1460289"/>
    <lineage>
        <taxon>Eukaryota</taxon>
        <taxon>Haptista</taxon>
        <taxon>Haptophyta</taxon>
        <taxon>Prymnesiophyceae</taxon>
        <taxon>Prymnesiales</taxon>
        <taxon>Chrysochromulinaceae</taxon>
        <taxon>Chrysochromulina</taxon>
    </lineage>
</organism>
<dbReference type="EMBL" id="JWZX01001089">
    <property type="protein sequence ID" value="KOO34791.1"/>
    <property type="molecule type" value="Genomic_DNA"/>
</dbReference>
<evidence type="ECO:0000313" key="2">
    <source>
        <dbReference type="Proteomes" id="UP000037460"/>
    </source>
</evidence>
<sequence length="88" mass="9890">MASVNRELVAADDACIARIIEAASDEGGMSLDDLITHVSYEPSLRSEFETIVKIGSVRRENMKNGFWKRPLTKPRRAGHVRKIYCVNV</sequence>
<reference evidence="2" key="1">
    <citation type="journal article" date="2015" name="PLoS Genet.">
        <title>Genome Sequence and Transcriptome Analyses of Chrysochromulina tobin: Metabolic Tools for Enhanced Algal Fitness in the Prominent Order Prymnesiales (Haptophyceae).</title>
        <authorList>
            <person name="Hovde B.T."/>
            <person name="Deodato C.R."/>
            <person name="Hunsperger H.M."/>
            <person name="Ryken S.A."/>
            <person name="Yost W."/>
            <person name="Jha R.K."/>
            <person name="Patterson J."/>
            <person name="Monnat R.J. Jr."/>
            <person name="Barlow S.B."/>
            <person name="Starkenburg S.R."/>
            <person name="Cattolico R.A."/>
        </authorList>
    </citation>
    <scope>NUCLEOTIDE SEQUENCE</scope>
    <source>
        <strain evidence="2">CCMP291</strain>
    </source>
</reference>
<accession>A0A0M0K7D8</accession>
<keyword evidence="2" id="KW-1185">Reference proteome</keyword>
<dbReference type="Proteomes" id="UP000037460">
    <property type="component" value="Unassembled WGS sequence"/>
</dbReference>
<proteinExistence type="predicted"/>
<gene>
    <name evidence="1" type="ORF">Ctob_010558</name>
</gene>
<evidence type="ECO:0000313" key="1">
    <source>
        <dbReference type="EMBL" id="KOO34791.1"/>
    </source>
</evidence>
<comment type="caution">
    <text evidence="1">The sequence shown here is derived from an EMBL/GenBank/DDBJ whole genome shotgun (WGS) entry which is preliminary data.</text>
</comment>